<dbReference type="OrthoDB" id="1119899at2"/>
<evidence type="ECO:0000313" key="4">
    <source>
        <dbReference type="EMBL" id="QBA63442.1"/>
    </source>
</evidence>
<dbReference type="EMBL" id="CP035544">
    <property type="protein sequence ID" value="QBA63442.1"/>
    <property type="molecule type" value="Genomic_DNA"/>
</dbReference>
<dbReference type="SUPFAM" id="SSF54631">
    <property type="entry name" value="CBS-domain pair"/>
    <property type="match status" value="1"/>
</dbReference>
<evidence type="ECO:0000259" key="3">
    <source>
        <dbReference type="PROSITE" id="PS51371"/>
    </source>
</evidence>
<dbReference type="RefSeq" id="WP_129602431.1">
    <property type="nucleotide sequence ID" value="NZ_CP035544.1"/>
</dbReference>
<dbReference type="InterPro" id="IPR051257">
    <property type="entry name" value="Diverse_CBS-Domain"/>
</dbReference>
<gene>
    <name evidence="4" type="ORF">EQY75_02085</name>
</gene>
<dbReference type="KEGG" id="mur:EQY75_02085"/>
<dbReference type="InterPro" id="IPR000644">
    <property type="entry name" value="CBS_dom"/>
</dbReference>
<name>A0A411E711_9FLAO</name>
<organism evidence="4 5">
    <name type="scientific">Muriicola soli</name>
    <dbReference type="NCBI Taxonomy" id="2507538"/>
    <lineage>
        <taxon>Bacteria</taxon>
        <taxon>Pseudomonadati</taxon>
        <taxon>Bacteroidota</taxon>
        <taxon>Flavobacteriia</taxon>
        <taxon>Flavobacteriales</taxon>
        <taxon>Flavobacteriaceae</taxon>
        <taxon>Muriicola</taxon>
    </lineage>
</organism>
<evidence type="ECO:0000256" key="1">
    <source>
        <dbReference type="ARBA" id="ARBA00023122"/>
    </source>
</evidence>
<dbReference type="InterPro" id="IPR046342">
    <property type="entry name" value="CBS_dom_sf"/>
</dbReference>
<dbReference type="Pfam" id="PF00571">
    <property type="entry name" value="CBS"/>
    <property type="match status" value="2"/>
</dbReference>
<sequence>MTISIDIPISTIMTKNIISVNLEDGLERAEHLFKKHNIRHMPVTQNKKIVGMLSMNDLLRLSFADGAFREEDNIKSEIYEMFTINQLMVRTPETISSKETVREATALLVKRKYHSLPVVDDGEVVGIVTTTDLLKYYLSMF</sequence>
<protein>
    <submittedName>
        <fullName evidence="4">CBS domain-containing protein</fullName>
    </submittedName>
</protein>
<keyword evidence="1 2" id="KW-0129">CBS domain</keyword>
<dbReference type="PANTHER" id="PTHR43080">
    <property type="entry name" value="CBS DOMAIN-CONTAINING PROTEIN CBSX3, MITOCHONDRIAL"/>
    <property type="match status" value="1"/>
</dbReference>
<dbReference type="PROSITE" id="PS51371">
    <property type="entry name" value="CBS"/>
    <property type="match status" value="2"/>
</dbReference>
<dbReference type="Gene3D" id="3.10.580.10">
    <property type="entry name" value="CBS-domain"/>
    <property type="match status" value="1"/>
</dbReference>
<dbReference type="SMART" id="SM00116">
    <property type="entry name" value="CBS"/>
    <property type="match status" value="2"/>
</dbReference>
<keyword evidence="5" id="KW-1185">Reference proteome</keyword>
<accession>A0A411E711</accession>
<feature type="domain" description="CBS" evidence="3">
    <location>
        <begin position="88"/>
        <end position="141"/>
    </location>
</feature>
<reference evidence="4 5" key="1">
    <citation type="submission" date="2019-01" db="EMBL/GenBank/DDBJ databases">
        <title>Muriicola soli sp. nov., isolated from soil.</title>
        <authorList>
            <person name="Kang H.J."/>
            <person name="Kim S.B."/>
        </authorList>
    </citation>
    <scope>NUCLEOTIDE SEQUENCE [LARGE SCALE GENOMIC DNA]</scope>
    <source>
        <strain evidence="4 5">MMS17-SY002</strain>
    </source>
</reference>
<feature type="domain" description="CBS" evidence="3">
    <location>
        <begin position="13"/>
        <end position="71"/>
    </location>
</feature>
<evidence type="ECO:0000256" key="2">
    <source>
        <dbReference type="PROSITE-ProRule" id="PRU00703"/>
    </source>
</evidence>
<evidence type="ECO:0000313" key="5">
    <source>
        <dbReference type="Proteomes" id="UP000290889"/>
    </source>
</evidence>
<dbReference type="PANTHER" id="PTHR43080:SF2">
    <property type="entry name" value="CBS DOMAIN-CONTAINING PROTEIN"/>
    <property type="match status" value="1"/>
</dbReference>
<dbReference type="Proteomes" id="UP000290889">
    <property type="component" value="Chromosome"/>
</dbReference>
<proteinExistence type="predicted"/>
<dbReference type="AlphaFoldDB" id="A0A411E711"/>